<feature type="signal peptide" evidence="1">
    <location>
        <begin position="1"/>
        <end position="19"/>
    </location>
</feature>
<dbReference type="Proteomes" id="UP000823615">
    <property type="component" value="Unassembled WGS sequence"/>
</dbReference>
<sequence>MKRIIIALIAVMMALPLSAAYITAAVGEDLYIIDDKTGEAIWRVNEGKRYPVQDGNLAESEYPIKSDYGTFSKYGLDYSLRAKFTDSTIYVNFDISKGLTAMDPVIDDLLDSSSYFYIECYDEDGFLLTKEMITLDGATRRVDSEANPTGLYVNKEFESSEDIRQLVSYIECTYSISSSITPAAPLLDIPYWLIGKWNSEYDEYTFTATDLIFFDDSVRASISDMIKDGEENVFQEDVTDSSYSLTLDGDTIRFTKTDNPDLILVNEEYDQYFILRDGATFSLDPFDEIPDWLKGDWLYLENETELTFSDDDFYDDGDSLKDEWSKAYLYYGGTIEISDSLIDDVYTIAIVEDGMTYSISFEKTDNNNFVLVSASDGEQAELVRSGSESISLNEIPDYLKGIWIDCATDKLITISDSVISEDGKSLKAEAVEYFINYGGDTVISDKINEDGSYSVSTAQVTMTFSRTDDENIIAMIKVINGVKSPQHLMLKNGTTPDFGKLDSIPDWLIGHWTNPEIEFEFHNDSTASMNGEDILSLVQSAFYNDNILIKLEDERADDGSYIISAGNISYTFSPASNTALLTVTDSNGNDYLLANVEKKDFLASLDEIPDWLIGTWKCTSPEWEFTISEDDFSESGIPSWKEKALDEYLANGGEEVLSDSYLRGTYVINTPEKEIRFSRTGTPDNLMVTAIENGNVTYMEAVRN</sequence>
<proteinExistence type="predicted"/>
<comment type="caution">
    <text evidence="2">The sequence shown here is derived from an EMBL/GenBank/DDBJ whole genome shotgun (WGS) entry which is preliminary data.</text>
</comment>
<dbReference type="EMBL" id="JADIMT010000091">
    <property type="protein sequence ID" value="MBO8436843.1"/>
    <property type="molecule type" value="Genomic_DNA"/>
</dbReference>
<organism evidence="2 3">
    <name type="scientific">Candidatus Ornithospirochaeta stercoripullorum</name>
    <dbReference type="NCBI Taxonomy" id="2840899"/>
    <lineage>
        <taxon>Bacteria</taxon>
        <taxon>Pseudomonadati</taxon>
        <taxon>Spirochaetota</taxon>
        <taxon>Spirochaetia</taxon>
        <taxon>Spirochaetales</taxon>
        <taxon>Spirochaetaceae</taxon>
        <taxon>Spirochaetaceae incertae sedis</taxon>
        <taxon>Candidatus Ornithospirochaeta</taxon>
    </lineage>
</organism>
<feature type="chain" id="PRO_5039291651" evidence="1">
    <location>
        <begin position="20"/>
        <end position="704"/>
    </location>
</feature>
<keyword evidence="1" id="KW-0732">Signal</keyword>
<evidence type="ECO:0000313" key="2">
    <source>
        <dbReference type="EMBL" id="MBO8436843.1"/>
    </source>
</evidence>
<gene>
    <name evidence="2" type="ORF">IAA97_07695</name>
</gene>
<evidence type="ECO:0000256" key="1">
    <source>
        <dbReference type="SAM" id="SignalP"/>
    </source>
</evidence>
<evidence type="ECO:0000313" key="3">
    <source>
        <dbReference type="Proteomes" id="UP000823615"/>
    </source>
</evidence>
<reference evidence="2" key="1">
    <citation type="submission" date="2020-10" db="EMBL/GenBank/DDBJ databases">
        <authorList>
            <person name="Gilroy R."/>
        </authorList>
    </citation>
    <scope>NUCLEOTIDE SEQUENCE</scope>
    <source>
        <strain evidence="2">7293</strain>
    </source>
</reference>
<name>A0A9D9E1L6_9SPIO</name>
<accession>A0A9D9E1L6</accession>
<protein>
    <submittedName>
        <fullName evidence="2">Uncharacterized protein</fullName>
    </submittedName>
</protein>
<reference evidence="2" key="2">
    <citation type="journal article" date="2021" name="PeerJ">
        <title>Extensive microbial diversity within the chicken gut microbiome revealed by metagenomics and culture.</title>
        <authorList>
            <person name="Gilroy R."/>
            <person name="Ravi A."/>
            <person name="Getino M."/>
            <person name="Pursley I."/>
            <person name="Horton D.L."/>
            <person name="Alikhan N.F."/>
            <person name="Baker D."/>
            <person name="Gharbi K."/>
            <person name="Hall N."/>
            <person name="Watson M."/>
            <person name="Adriaenssens E.M."/>
            <person name="Foster-Nyarko E."/>
            <person name="Jarju S."/>
            <person name="Secka A."/>
            <person name="Antonio M."/>
            <person name="Oren A."/>
            <person name="Chaudhuri R.R."/>
            <person name="La Ragione R."/>
            <person name="Hildebrand F."/>
            <person name="Pallen M.J."/>
        </authorList>
    </citation>
    <scope>NUCLEOTIDE SEQUENCE</scope>
    <source>
        <strain evidence="2">7293</strain>
    </source>
</reference>
<dbReference type="AlphaFoldDB" id="A0A9D9E1L6"/>